<proteinExistence type="predicted"/>
<organism evidence="1 2">
    <name type="scientific">Telmatospirillum siberiense</name>
    <dbReference type="NCBI Taxonomy" id="382514"/>
    <lineage>
        <taxon>Bacteria</taxon>
        <taxon>Pseudomonadati</taxon>
        <taxon>Pseudomonadota</taxon>
        <taxon>Alphaproteobacteria</taxon>
        <taxon>Rhodospirillales</taxon>
        <taxon>Rhodospirillaceae</taxon>
        <taxon>Telmatospirillum</taxon>
    </lineage>
</organism>
<protein>
    <recommendedName>
        <fullName evidence="3">ABC-type transport auxiliary lipoprotein component domain-containing protein</fullName>
    </recommendedName>
</protein>
<evidence type="ECO:0000313" key="1">
    <source>
        <dbReference type="EMBL" id="PKU23933.1"/>
    </source>
</evidence>
<name>A0A2N3PU53_9PROT</name>
<sequence length="265" mass="27590">MLLLAASTAACGPLPRPFAHEKVNALVSDQRALAPLAVRRIDGAPGLAEALIQTLNQEDIAASPESAGDGFLSLSGKIRSENGTVQLIWQIIDGDGRMIGEFRQPLPPGSIDPARNPQFVQSATRAVIHALRGDDSGTRDLEAAPKVAVWTVKAPADFDGDALSRAMARALGLKGLAVVSGQAAFVVTGLLRIGPTTGGQAMVSIDWTVRDAKGHDLGTVSQSSPVAQERLLGPLAALLRDIAEAGADGIAEVIRSQRPQTPPEP</sequence>
<keyword evidence="2" id="KW-1185">Reference proteome</keyword>
<evidence type="ECO:0008006" key="3">
    <source>
        <dbReference type="Google" id="ProtNLM"/>
    </source>
</evidence>
<reference evidence="2" key="1">
    <citation type="submission" date="2017-12" db="EMBL/GenBank/DDBJ databases">
        <title>Draft genome sequence of Telmatospirillum siberiense 26-4b1T, an acidotolerant peatland alphaproteobacterium potentially involved in sulfur cycling.</title>
        <authorList>
            <person name="Hausmann B."/>
            <person name="Pjevac P."/>
            <person name="Schreck K."/>
            <person name="Herbold C.W."/>
            <person name="Daims H."/>
            <person name="Wagner M."/>
            <person name="Pester M."/>
            <person name="Loy A."/>
        </authorList>
    </citation>
    <scope>NUCLEOTIDE SEQUENCE [LARGE SCALE GENOMIC DNA]</scope>
    <source>
        <strain evidence="2">26-4b1</strain>
    </source>
</reference>
<dbReference type="Proteomes" id="UP000233293">
    <property type="component" value="Unassembled WGS sequence"/>
</dbReference>
<gene>
    <name evidence="1" type="ORF">CWS72_13740</name>
</gene>
<dbReference type="EMBL" id="PIUM01000015">
    <property type="protein sequence ID" value="PKU23933.1"/>
    <property type="molecule type" value="Genomic_DNA"/>
</dbReference>
<comment type="caution">
    <text evidence="1">The sequence shown here is derived from an EMBL/GenBank/DDBJ whole genome shotgun (WGS) entry which is preliminary data.</text>
</comment>
<dbReference type="AlphaFoldDB" id="A0A2N3PU53"/>
<accession>A0A2N3PU53</accession>
<evidence type="ECO:0000313" key="2">
    <source>
        <dbReference type="Proteomes" id="UP000233293"/>
    </source>
</evidence>